<dbReference type="InterPro" id="IPR002925">
    <property type="entry name" value="Dienelactn_hydro"/>
</dbReference>
<organism evidence="2 3">
    <name type="scientific">Candida theae</name>
    <dbReference type="NCBI Taxonomy" id="1198502"/>
    <lineage>
        <taxon>Eukaryota</taxon>
        <taxon>Fungi</taxon>
        <taxon>Dikarya</taxon>
        <taxon>Ascomycota</taxon>
        <taxon>Saccharomycotina</taxon>
        <taxon>Pichiomycetes</taxon>
        <taxon>Debaryomycetaceae</taxon>
        <taxon>Candida/Lodderomyces clade</taxon>
        <taxon>Candida</taxon>
    </lineage>
</organism>
<dbReference type="SUPFAM" id="SSF53474">
    <property type="entry name" value="alpha/beta-Hydrolases"/>
    <property type="match status" value="1"/>
</dbReference>
<accession>A0AAD5BAH4</accession>
<sequence length="244" mass="26517">MASNPPGQCCTEGTFHEGKPVGAFKEIFGLDTYTVGEESSDKIIVIVTDIFGNHFNNTLLIADTIAKSGYKVLIPDILKGDPVKEGDDLQAWLKKHTLEITEPIVDGFLSKVKSELKPKFLGSIGYCFGAKYVVRNLTGSGPLDAGAVAHPSFVAIEEVKAIKKPLIISAAETDQIFTPELRRETVDALSKLDGVRYEITLFSGTTHGFAVRGDTSDPIVKYAKEKALNDALYFFWSVGKIGSK</sequence>
<evidence type="ECO:0000313" key="2">
    <source>
        <dbReference type="EMBL" id="KAI5949215.1"/>
    </source>
</evidence>
<dbReference type="RefSeq" id="XP_051606725.1">
    <property type="nucleotide sequence ID" value="XM_051754363.1"/>
</dbReference>
<dbReference type="EMBL" id="JAIHNG010000164">
    <property type="protein sequence ID" value="KAI5949215.1"/>
    <property type="molecule type" value="Genomic_DNA"/>
</dbReference>
<dbReference type="GeneID" id="76152857"/>
<keyword evidence="3" id="KW-1185">Reference proteome</keyword>
<dbReference type="InterPro" id="IPR029058">
    <property type="entry name" value="AB_hydrolase_fold"/>
</dbReference>
<feature type="domain" description="Dienelactone hydrolase" evidence="1">
    <location>
        <begin position="31"/>
        <end position="236"/>
    </location>
</feature>
<protein>
    <recommendedName>
        <fullName evidence="1">Dienelactone hydrolase domain-containing protein</fullName>
    </recommendedName>
</protein>
<dbReference type="GO" id="GO:0016787">
    <property type="term" value="F:hydrolase activity"/>
    <property type="evidence" value="ECO:0007669"/>
    <property type="project" value="InterPro"/>
</dbReference>
<evidence type="ECO:0000313" key="3">
    <source>
        <dbReference type="Proteomes" id="UP001204833"/>
    </source>
</evidence>
<gene>
    <name evidence="2" type="ORF">KGF57_004813</name>
</gene>
<name>A0AAD5BAH4_9ASCO</name>
<dbReference type="Pfam" id="PF01738">
    <property type="entry name" value="DLH"/>
    <property type="match status" value="1"/>
</dbReference>
<dbReference type="Gene3D" id="3.40.50.1820">
    <property type="entry name" value="alpha/beta hydrolase"/>
    <property type="match status" value="1"/>
</dbReference>
<evidence type="ECO:0000259" key="1">
    <source>
        <dbReference type="Pfam" id="PF01738"/>
    </source>
</evidence>
<comment type="caution">
    <text evidence="2">The sequence shown here is derived from an EMBL/GenBank/DDBJ whole genome shotgun (WGS) entry which is preliminary data.</text>
</comment>
<proteinExistence type="predicted"/>
<dbReference type="PANTHER" id="PTHR17630">
    <property type="entry name" value="DIENELACTONE HYDROLASE"/>
    <property type="match status" value="1"/>
</dbReference>
<dbReference type="Proteomes" id="UP001204833">
    <property type="component" value="Unassembled WGS sequence"/>
</dbReference>
<reference evidence="2 3" key="1">
    <citation type="journal article" date="2022" name="DNA Res.">
        <title>Genome analysis of five recently described species of the CUG-Ser clade uncovers Candida theae as a new hybrid lineage with pathogenic potential in the Candida parapsilosis species complex.</title>
        <authorList>
            <person name="Mixao V."/>
            <person name="Del Olmo V."/>
            <person name="Hegedusova E."/>
            <person name="Saus E."/>
            <person name="Pryszcz L."/>
            <person name="Cillingova A."/>
            <person name="Nosek J."/>
            <person name="Gabaldon T."/>
        </authorList>
    </citation>
    <scope>NUCLEOTIDE SEQUENCE [LARGE SCALE GENOMIC DNA]</scope>
    <source>
        <strain evidence="2 3">CBS 12239</strain>
    </source>
</reference>
<dbReference type="PANTHER" id="PTHR17630:SF44">
    <property type="entry name" value="PROTEIN AIM2"/>
    <property type="match status" value="1"/>
</dbReference>
<dbReference type="AlphaFoldDB" id="A0AAD5BAH4"/>